<dbReference type="GO" id="GO:0005516">
    <property type="term" value="F:calmodulin binding"/>
    <property type="evidence" value="ECO:0007669"/>
    <property type="project" value="InterPro"/>
</dbReference>
<feature type="region of interest" description="Disordered" evidence="1">
    <location>
        <begin position="650"/>
        <end position="669"/>
    </location>
</feature>
<feature type="compositionally biased region" description="Basic and acidic residues" evidence="1">
    <location>
        <begin position="719"/>
        <end position="733"/>
    </location>
</feature>
<name>A0A2G2XQG4_CAPBA</name>
<reference evidence="3 4" key="1">
    <citation type="journal article" date="2017" name="Genome Biol.">
        <title>New reference genome sequences of hot pepper reveal the massive evolution of plant disease-resistance genes by retroduplication.</title>
        <authorList>
            <person name="Kim S."/>
            <person name="Park J."/>
            <person name="Yeom S.I."/>
            <person name="Kim Y.M."/>
            <person name="Seo E."/>
            <person name="Kim K.T."/>
            <person name="Kim M.S."/>
            <person name="Lee J.M."/>
            <person name="Cheong K."/>
            <person name="Shin H.S."/>
            <person name="Kim S.B."/>
            <person name="Han K."/>
            <person name="Lee J."/>
            <person name="Park M."/>
            <person name="Lee H.A."/>
            <person name="Lee H.Y."/>
            <person name="Lee Y."/>
            <person name="Oh S."/>
            <person name="Lee J.H."/>
            <person name="Choi E."/>
            <person name="Choi E."/>
            <person name="Lee S.E."/>
            <person name="Jeon J."/>
            <person name="Kim H."/>
            <person name="Choi G."/>
            <person name="Song H."/>
            <person name="Lee J."/>
            <person name="Lee S.C."/>
            <person name="Kwon J.K."/>
            <person name="Lee H.Y."/>
            <person name="Koo N."/>
            <person name="Hong Y."/>
            <person name="Kim R.W."/>
            <person name="Kang W.H."/>
            <person name="Huh J.H."/>
            <person name="Kang B.C."/>
            <person name="Yang T.J."/>
            <person name="Lee Y.H."/>
            <person name="Bennetzen J.L."/>
            <person name="Choi D."/>
        </authorList>
    </citation>
    <scope>NUCLEOTIDE SEQUENCE [LARGE SCALE GENOMIC DNA]</scope>
    <source>
        <strain evidence="4">cv. PBC81</strain>
    </source>
</reference>
<feature type="compositionally biased region" description="Low complexity" evidence="1">
    <location>
        <begin position="79"/>
        <end position="94"/>
    </location>
</feature>
<evidence type="ECO:0000256" key="1">
    <source>
        <dbReference type="SAM" id="MobiDB-lite"/>
    </source>
</evidence>
<feature type="compositionally biased region" description="Low complexity" evidence="1">
    <location>
        <begin position="113"/>
        <end position="142"/>
    </location>
</feature>
<proteinExistence type="predicted"/>
<dbReference type="Proteomes" id="UP000224567">
    <property type="component" value="Unassembled WGS sequence"/>
</dbReference>
<feature type="region of interest" description="Disordered" evidence="1">
    <location>
        <begin position="362"/>
        <end position="382"/>
    </location>
</feature>
<feature type="region of interest" description="Disordered" evidence="1">
    <location>
        <begin position="334"/>
        <end position="353"/>
    </location>
</feature>
<keyword evidence="4" id="KW-1185">Reference proteome</keyword>
<dbReference type="SMART" id="SM01054">
    <property type="entry name" value="CaM_binding"/>
    <property type="match status" value="1"/>
</dbReference>
<reference evidence="4" key="2">
    <citation type="journal article" date="2017" name="J. Anim. Genet.">
        <title>Multiple reference genome sequences of hot pepper reveal the massive evolution of plant disease resistance genes by retroduplication.</title>
        <authorList>
            <person name="Kim S."/>
            <person name="Park J."/>
            <person name="Yeom S.-I."/>
            <person name="Kim Y.-M."/>
            <person name="Seo E."/>
            <person name="Kim K.-T."/>
            <person name="Kim M.-S."/>
            <person name="Lee J.M."/>
            <person name="Cheong K."/>
            <person name="Shin H.-S."/>
            <person name="Kim S.-B."/>
            <person name="Han K."/>
            <person name="Lee J."/>
            <person name="Park M."/>
            <person name="Lee H.-A."/>
            <person name="Lee H.-Y."/>
            <person name="Lee Y."/>
            <person name="Oh S."/>
            <person name="Lee J.H."/>
            <person name="Choi E."/>
            <person name="Choi E."/>
            <person name="Lee S.E."/>
            <person name="Jeon J."/>
            <person name="Kim H."/>
            <person name="Choi G."/>
            <person name="Song H."/>
            <person name="Lee J."/>
            <person name="Lee S.-C."/>
            <person name="Kwon J.-K."/>
            <person name="Lee H.-Y."/>
            <person name="Koo N."/>
            <person name="Hong Y."/>
            <person name="Kim R.W."/>
            <person name="Kang W.-H."/>
            <person name="Huh J.H."/>
            <person name="Kang B.-C."/>
            <person name="Yang T.-J."/>
            <person name="Lee Y.-H."/>
            <person name="Bennetzen J.L."/>
            <person name="Choi D."/>
        </authorList>
    </citation>
    <scope>NUCLEOTIDE SEQUENCE [LARGE SCALE GENOMIC DNA]</scope>
    <source>
        <strain evidence="4">cv. PBC81</strain>
    </source>
</reference>
<dbReference type="OrthoDB" id="1304871at2759"/>
<protein>
    <recommendedName>
        <fullName evidence="2">Calmodulin-binding domain-containing protein</fullName>
    </recommendedName>
</protein>
<dbReference type="InterPro" id="IPR012417">
    <property type="entry name" value="CaM-bd_dom_pln"/>
</dbReference>
<feature type="domain" description="Calmodulin-binding" evidence="2">
    <location>
        <begin position="687"/>
        <end position="800"/>
    </location>
</feature>
<feature type="compositionally biased region" description="Basic and acidic residues" evidence="1">
    <location>
        <begin position="32"/>
        <end position="43"/>
    </location>
</feature>
<dbReference type="EMBL" id="MLFT02000001">
    <property type="protein sequence ID" value="PHT59745.1"/>
    <property type="molecule type" value="Genomic_DNA"/>
</dbReference>
<dbReference type="PANTHER" id="PTHR33923">
    <property type="entry name" value="CALMODULIN-BINDING PROTEIN-RELATED"/>
    <property type="match status" value="1"/>
</dbReference>
<organism evidence="3 4">
    <name type="scientific">Capsicum baccatum</name>
    <name type="common">Peruvian pepper</name>
    <dbReference type="NCBI Taxonomy" id="33114"/>
    <lineage>
        <taxon>Eukaryota</taxon>
        <taxon>Viridiplantae</taxon>
        <taxon>Streptophyta</taxon>
        <taxon>Embryophyta</taxon>
        <taxon>Tracheophyta</taxon>
        <taxon>Spermatophyta</taxon>
        <taxon>Magnoliopsida</taxon>
        <taxon>eudicotyledons</taxon>
        <taxon>Gunneridae</taxon>
        <taxon>Pentapetalae</taxon>
        <taxon>asterids</taxon>
        <taxon>lamiids</taxon>
        <taxon>Solanales</taxon>
        <taxon>Solanaceae</taxon>
        <taxon>Solanoideae</taxon>
        <taxon>Capsiceae</taxon>
        <taxon>Capsicum</taxon>
    </lineage>
</organism>
<feature type="region of interest" description="Disordered" evidence="1">
    <location>
        <begin position="693"/>
        <end position="744"/>
    </location>
</feature>
<dbReference type="AlphaFoldDB" id="A0A2G2XQG4"/>
<dbReference type="Pfam" id="PF07839">
    <property type="entry name" value="CaM_binding"/>
    <property type="match status" value="1"/>
</dbReference>
<accession>A0A2G2XQG4</accession>
<evidence type="ECO:0000259" key="2">
    <source>
        <dbReference type="SMART" id="SM01054"/>
    </source>
</evidence>
<evidence type="ECO:0000313" key="4">
    <source>
        <dbReference type="Proteomes" id="UP000224567"/>
    </source>
</evidence>
<dbReference type="PANTHER" id="PTHR33923:SF2">
    <property type="entry name" value="CALMODULIN-BINDING PROTEIN-RELATED"/>
    <property type="match status" value="1"/>
</dbReference>
<gene>
    <name evidence="3" type="ORF">CQW23_02108</name>
</gene>
<evidence type="ECO:0000313" key="3">
    <source>
        <dbReference type="EMBL" id="PHT59745.1"/>
    </source>
</evidence>
<feature type="compositionally biased region" description="Basic and acidic residues" evidence="1">
    <location>
        <begin position="650"/>
        <end position="661"/>
    </location>
</feature>
<dbReference type="STRING" id="33114.A0A2G2XQG4"/>
<comment type="caution">
    <text evidence="3">The sequence shown here is derived from an EMBL/GenBank/DDBJ whole genome shotgun (WGS) entry which is preliminary data.</text>
</comment>
<dbReference type="InterPro" id="IPR044681">
    <property type="entry name" value="PICBP-like"/>
</dbReference>
<feature type="region of interest" description="Disordered" evidence="1">
    <location>
        <begin position="24"/>
        <end position="151"/>
    </location>
</feature>
<feature type="compositionally biased region" description="Polar residues" evidence="1">
    <location>
        <begin position="95"/>
        <end position="104"/>
    </location>
</feature>
<sequence>MVQRKLGIKADHIKANKQMINHKPSLPISQSHDIKNKGSEVKKKMMKKSGKTKHSDYEICHSLNFRKYVPQPGKPPPTTNSSTPKKQQQSTSTPNYMKSTSSSVARKEQSQVSSRSPQTYSQSSSRKNSNNSKLGSSNSVNKPTRSLLARTSSLKLVRTTLTKTPSFKPARVSAKKPCSPIVLCEDFHVERATCSSTLKEAKFPSYLELSPGGTESAGTSVFKVCPYTYCSLNGHHHPPLPPLKCFMSARRRTLKNQRNLKLGCFSPSRANPRGLGLNENVPEQIQSTTEVASLINEDDKEFFVEIYTNEREEKADIVGTNTNLVDDHNITDSSATDLVSSDEVAADETEDNLDQKREAISAEIDTPGFQPSENPNEGASEDIYVPPMVQEEVGSESVSMHTELEIEATAEELESEASDMDWDVEKYYAYSEDEVGSMSYDTDPITLVGDSVVSEEFKGKLDELLSDNILEESLDKESIISGISFCYDDSESTCSHAELDIDECVEAPEDSSFYSIDVTFILDGEITEKQEDQYDSCLADNEIETMDYQAAVKAEETFCQEDEISTSHEECAALQYGDATGGTGYHELNVCHLNEVQDETFKDNERNSDEDIVVEMEDTQTNLDCCEQGNENDHGDNDKQLVVDVDLKNKTSEDHTGHQAEDETENAPGVEADPIAEACAEKLNQIKDATKFKDKKTHAKYEPSDELSESYRKLRGIARRSDTKEPEESREFNPRPPNFLPLEPEPDAEKVDLKHQMMDDRKNAEDWMLDFALQRVVDKLAPARKRKVALLVEAFETVTPTSKWEPHLRRSAAGFAHPRPIQACN</sequence>